<organism evidence="1 2">
    <name type="scientific">Flavipsychrobacter stenotrophus</name>
    <dbReference type="NCBI Taxonomy" id="2077091"/>
    <lineage>
        <taxon>Bacteria</taxon>
        <taxon>Pseudomonadati</taxon>
        <taxon>Bacteroidota</taxon>
        <taxon>Chitinophagia</taxon>
        <taxon>Chitinophagales</taxon>
        <taxon>Chitinophagaceae</taxon>
        <taxon>Flavipsychrobacter</taxon>
    </lineage>
</organism>
<keyword evidence="2" id="KW-1185">Reference proteome</keyword>
<comment type="caution">
    <text evidence="1">The sequence shown here is derived from an EMBL/GenBank/DDBJ whole genome shotgun (WGS) entry which is preliminary data.</text>
</comment>
<name>A0A2S7SQC8_9BACT</name>
<protein>
    <submittedName>
        <fullName evidence="1">Uncharacterized protein</fullName>
    </submittedName>
</protein>
<gene>
    <name evidence="1" type="ORF">CJD36_021940</name>
</gene>
<dbReference type="AlphaFoldDB" id="A0A2S7SQC8"/>
<evidence type="ECO:0000313" key="1">
    <source>
        <dbReference type="EMBL" id="PQJ08928.1"/>
    </source>
</evidence>
<dbReference type="RefSeq" id="WP_105041356.1">
    <property type="nucleotide sequence ID" value="NZ_PPSL01000010.1"/>
</dbReference>
<accession>A0A2S7SQC8</accession>
<dbReference type="EMBL" id="PPSL01000010">
    <property type="protein sequence ID" value="PQJ08928.1"/>
    <property type="molecule type" value="Genomic_DNA"/>
</dbReference>
<evidence type="ECO:0000313" key="2">
    <source>
        <dbReference type="Proteomes" id="UP000239872"/>
    </source>
</evidence>
<proteinExistence type="predicted"/>
<sequence length="135" mass="15685">MLKKLVADAEFVMTTKPPKEWQVEAFLSAILFCCHASVSGASRILVEYDWDFSRICWLMNTYGNVFDFPFFDRCRKNVCSRRSTTREISQFTNNLRLTPTHAKSQLLEICNDLLSIKPRTDEIKIKAILVEELTE</sequence>
<reference evidence="1 2" key="1">
    <citation type="submission" date="2018-01" db="EMBL/GenBank/DDBJ databases">
        <title>A novel member of the phylum Bacteroidetes isolated from glacier ice.</title>
        <authorList>
            <person name="Liu Q."/>
            <person name="Xin Y.-H."/>
        </authorList>
    </citation>
    <scope>NUCLEOTIDE SEQUENCE [LARGE SCALE GENOMIC DNA]</scope>
    <source>
        <strain evidence="1 2">RB1R16</strain>
    </source>
</reference>
<dbReference type="Proteomes" id="UP000239872">
    <property type="component" value="Unassembled WGS sequence"/>
</dbReference>